<evidence type="ECO:0000256" key="1">
    <source>
        <dbReference type="ARBA" id="ARBA00022574"/>
    </source>
</evidence>
<dbReference type="InterPro" id="IPR051362">
    <property type="entry name" value="WD_repeat_creC_regulators"/>
</dbReference>
<dbReference type="PANTHER" id="PTHR14107">
    <property type="entry name" value="WD REPEAT PROTEIN"/>
    <property type="match status" value="1"/>
</dbReference>
<name>A0A182PEB1_9DIPT</name>
<feature type="region of interest" description="Disordered" evidence="3">
    <location>
        <begin position="598"/>
        <end position="624"/>
    </location>
</feature>
<keyword evidence="1" id="KW-0853">WD repeat</keyword>
<dbReference type="Gene3D" id="2.130.10.10">
    <property type="entry name" value="YVTN repeat-like/Quinoprotein amine dehydrogenase"/>
    <property type="match status" value="2"/>
</dbReference>
<evidence type="ECO:0000256" key="3">
    <source>
        <dbReference type="SAM" id="MobiDB-lite"/>
    </source>
</evidence>
<dbReference type="InterPro" id="IPR001680">
    <property type="entry name" value="WD40_rpt"/>
</dbReference>
<dbReference type="EnsemblMetazoa" id="AEPI005266-RA">
    <property type="protein sequence ID" value="AEPI005266-PA"/>
    <property type="gene ID" value="AEPI005266"/>
</dbReference>
<feature type="region of interest" description="Disordered" evidence="3">
    <location>
        <begin position="472"/>
        <end position="505"/>
    </location>
</feature>
<feature type="compositionally biased region" description="Basic and acidic residues" evidence="3">
    <location>
        <begin position="547"/>
        <end position="567"/>
    </location>
</feature>
<evidence type="ECO:0000313" key="4">
    <source>
        <dbReference type="EnsemblMetazoa" id="AEPI005266-PA"/>
    </source>
</evidence>
<dbReference type="Pfam" id="PF00400">
    <property type="entry name" value="WD40"/>
    <property type="match status" value="2"/>
</dbReference>
<reference evidence="4" key="2">
    <citation type="submission" date="2020-05" db="UniProtKB">
        <authorList>
            <consortium name="EnsemblMetazoa"/>
        </authorList>
    </citation>
    <scope>IDENTIFICATION</scope>
    <source>
        <strain evidence="4">Epiroticus2</strain>
    </source>
</reference>
<sequence length="742" mass="79229">MAVQLDTSGKDDLKTQFATREGEYRLMTLSEYSRPNRVGYQNNQSSPQVRVSIVSLPSPPPPPPPPIGGPCIAGQLVTGVTASTNSSNNITLTKQQSFSNGLEHQTTPGFSTPVGGDRICFNYGKELYVYSYRGAKKATDLNKPIDKKLYKGTSPSCHDFNATAATCEGAPLLVGFSTGQIQLVHPGRREQGKLFNEERNIDKTKVTCLKWIPGSQNQFLVSHASGCIYLYNDELPCTPATPNYQPCKTGDGYVVLSSKSKATKNPLYKWCFGQHENASINEFCFSPCGQHLAVVSQDGFLRIFHYEHMELVGIARSYFGGFLCVCWSPDGKYVVVGGEDDLVTVFSLHEQRVVARGQGHRSWVSVVAFDPYTTSYSAFEGDDLSDEEVSLSEQRNRHHHGSGGGYGHPDGMQSGPVGCEKLSQAQNRLATCYRLGSVSQDTQICLWDITEDVLRQSFGRVVKSANHTGKKEVMVNGLSNGDSEGNGGRLDKCGPTKGNKPSDDVVDNASFKQQIIPPTLGAIGNNSLYSGSIKPTSSSSTYANMNCDDKANSDSSISDKESIDSKTVRRSAANSSSNAGDAETTSNANAVVSVIASGKSSSGGKKSKGGNSDGGGGGGGGGGMSSTFTSIMTSSLTKSKGSGGGVIGAGGFAPCGRIVSSYDPMKLIGTPACPRFDDCPVLEPLICKKIAHERLTALIFREDCFLTACQDGFVYTWARPGFVVSNSSSASIIRPSVRPSEF</sequence>
<feature type="region of interest" description="Disordered" evidence="3">
    <location>
        <begin position="539"/>
        <end position="586"/>
    </location>
</feature>
<keyword evidence="2" id="KW-0677">Repeat</keyword>
<dbReference type="AlphaFoldDB" id="A0A182PEB1"/>
<dbReference type="SUPFAM" id="SSF50978">
    <property type="entry name" value="WD40 repeat-like"/>
    <property type="match status" value="1"/>
</dbReference>
<accession>A0A182PEB1</accession>
<dbReference type="PANTHER" id="PTHR14107:SF16">
    <property type="entry name" value="AT02583P"/>
    <property type="match status" value="1"/>
</dbReference>
<evidence type="ECO:0000256" key="2">
    <source>
        <dbReference type="ARBA" id="ARBA00022737"/>
    </source>
</evidence>
<protein>
    <submittedName>
        <fullName evidence="4">Uncharacterized protein</fullName>
    </submittedName>
</protein>
<feature type="compositionally biased region" description="Gly residues" evidence="3">
    <location>
        <begin position="611"/>
        <end position="624"/>
    </location>
</feature>
<reference evidence="5" key="1">
    <citation type="submission" date="2013-03" db="EMBL/GenBank/DDBJ databases">
        <title>The Genome Sequence of Anopheles epiroticus epiroticus2.</title>
        <authorList>
            <consortium name="The Broad Institute Genomics Platform"/>
            <person name="Neafsey D.E."/>
            <person name="Howell P."/>
            <person name="Walker B."/>
            <person name="Young S.K."/>
            <person name="Zeng Q."/>
            <person name="Gargeya S."/>
            <person name="Fitzgerald M."/>
            <person name="Haas B."/>
            <person name="Abouelleil A."/>
            <person name="Allen A.W."/>
            <person name="Alvarado L."/>
            <person name="Arachchi H.M."/>
            <person name="Berlin A.M."/>
            <person name="Chapman S.B."/>
            <person name="Gainer-Dewar J."/>
            <person name="Goldberg J."/>
            <person name="Griggs A."/>
            <person name="Gujja S."/>
            <person name="Hansen M."/>
            <person name="Howarth C."/>
            <person name="Imamovic A."/>
            <person name="Ireland A."/>
            <person name="Larimer J."/>
            <person name="McCowan C."/>
            <person name="Murphy C."/>
            <person name="Pearson M."/>
            <person name="Poon T.W."/>
            <person name="Priest M."/>
            <person name="Roberts A."/>
            <person name="Saif S."/>
            <person name="Shea T."/>
            <person name="Sisk P."/>
            <person name="Sykes S."/>
            <person name="Wortman J."/>
            <person name="Nusbaum C."/>
            <person name="Birren B."/>
        </authorList>
    </citation>
    <scope>NUCLEOTIDE SEQUENCE [LARGE SCALE GENOMIC DNA]</scope>
    <source>
        <strain evidence="5">Epiroticus2</strain>
    </source>
</reference>
<dbReference type="Proteomes" id="UP000075885">
    <property type="component" value="Unassembled WGS sequence"/>
</dbReference>
<evidence type="ECO:0000313" key="5">
    <source>
        <dbReference type="Proteomes" id="UP000075885"/>
    </source>
</evidence>
<dbReference type="InterPro" id="IPR036322">
    <property type="entry name" value="WD40_repeat_dom_sf"/>
</dbReference>
<proteinExistence type="predicted"/>
<dbReference type="SMART" id="SM00320">
    <property type="entry name" value="WD40"/>
    <property type="match status" value="5"/>
</dbReference>
<dbReference type="STRING" id="199890.A0A182PEB1"/>
<dbReference type="InterPro" id="IPR015943">
    <property type="entry name" value="WD40/YVTN_repeat-like_dom_sf"/>
</dbReference>
<keyword evidence="5" id="KW-1185">Reference proteome</keyword>
<dbReference type="VEuPathDB" id="VectorBase:AEPI005266"/>
<feature type="region of interest" description="Disordered" evidence="3">
    <location>
        <begin position="387"/>
        <end position="413"/>
    </location>
</feature>
<organism evidence="4 5">
    <name type="scientific">Anopheles epiroticus</name>
    <dbReference type="NCBI Taxonomy" id="199890"/>
    <lineage>
        <taxon>Eukaryota</taxon>
        <taxon>Metazoa</taxon>
        <taxon>Ecdysozoa</taxon>
        <taxon>Arthropoda</taxon>
        <taxon>Hexapoda</taxon>
        <taxon>Insecta</taxon>
        <taxon>Pterygota</taxon>
        <taxon>Neoptera</taxon>
        <taxon>Endopterygota</taxon>
        <taxon>Diptera</taxon>
        <taxon>Nematocera</taxon>
        <taxon>Culicoidea</taxon>
        <taxon>Culicidae</taxon>
        <taxon>Anophelinae</taxon>
        <taxon>Anopheles</taxon>
    </lineage>
</organism>